<dbReference type="EMBL" id="JAPDDR010000004">
    <property type="protein sequence ID" value="MCW1913936.1"/>
    <property type="molecule type" value="Genomic_DNA"/>
</dbReference>
<evidence type="ECO:0000313" key="2">
    <source>
        <dbReference type="EMBL" id="MCW1913936.1"/>
    </source>
</evidence>
<organism evidence="2 3">
    <name type="scientific">Luteolibacter rhizosphaerae</name>
    <dbReference type="NCBI Taxonomy" id="2989719"/>
    <lineage>
        <taxon>Bacteria</taxon>
        <taxon>Pseudomonadati</taxon>
        <taxon>Verrucomicrobiota</taxon>
        <taxon>Verrucomicrobiia</taxon>
        <taxon>Verrucomicrobiales</taxon>
        <taxon>Verrucomicrobiaceae</taxon>
        <taxon>Luteolibacter</taxon>
    </lineage>
</organism>
<sequence>MKAYLLLATLFLGSPLAGAAPSIKDYFLKIPPQGFTEGTLPQLVEIMQDGNGLIDTKNGYFRLEGDGAQVSLQGALFRYPDQEPLLVVAWGNLEEPDFTHLTLFKEVKGKMVVADRKIFPVGDSDERRFELPRHGRTVIVRDAAGKEVSRWTWVKDAFVKER</sequence>
<evidence type="ECO:0000313" key="3">
    <source>
        <dbReference type="Proteomes" id="UP001165653"/>
    </source>
</evidence>
<comment type="caution">
    <text evidence="2">The sequence shown here is derived from an EMBL/GenBank/DDBJ whole genome shotgun (WGS) entry which is preliminary data.</text>
</comment>
<protein>
    <submittedName>
        <fullName evidence="2">Uncharacterized protein</fullName>
    </submittedName>
</protein>
<name>A0ABT3G375_9BACT</name>
<reference evidence="2" key="1">
    <citation type="submission" date="2022-10" db="EMBL/GenBank/DDBJ databases">
        <title>Luteolibacter sp. GHJ8, whole genome shotgun sequencing project.</title>
        <authorList>
            <person name="Zhao G."/>
            <person name="Shen L."/>
        </authorList>
    </citation>
    <scope>NUCLEOTIDE SEQUENCE</scope>
    <source>
        <strain evidence="2">GHJ8</strain>
    </source>
</reference>
<keyword evidence="1" id="KW-0732">Signal</keyword>
<feature type="signal peptide" evidence="1">
    <location>
        <begin position="1"/>
        <end position="19"/>
    </location>
</feature>
<proteinExistence type="predicted"/>
<dbReference type="Proteomes" id="UP001165653">
    <property type="component" value="Unassembled WGS sequence"/>
</dbReference>
<dbReference type="RefSeq" id="WP_264513438.1">
    <property type="nucleotide sequence ID" value="NZ_JAPDDR010000004.1"/>
</dbReference>
<accession>A0ABT3G375</accession>
<evidence type="ECO:0000256" key="1">
    <source>
        <dbReference type="SAM" id="SignalP"/>
    </source>
</evidence>
<feature type="chain" id="PRO_5046979713" evidence="1">
    <location>
        <begin position="20"/>
        <end position="162"/>
    </location>
</feature>
<keyword evidence="3" id="KW-1185">Reference proteome</keyword>
<gene>
    <name evidence="2" type="ORF">OJ996_10140</name>
</gene>